<dbReference type="Proteomes" id="UP001059663">
    <property type="component" value="Chromosome"/>
</dbReference>
<accession>A0AC61U4P9</accession>
<proteinExistence type="predicted"/>
<evidence type="ECO:0000313" key="2">
    <source>
        <dbReference type="Proteomes" id="UP001059663"/>
    </source>
</evidence>
<keyword evidence="1" id="KW-0808">Transferase</keyword>
<gene>
    <name evidence="1" type="ORF">LP422_01220</name>
</gene>
<keyword evidence="1" id="KW-0489">Methyltransferase</keyword>
<reference evidence="1" key="1">
    <citation type="submission" date="2021-11" db="EMBL/GenBank/DDBJ databases">
        <title>Study of the species diversity of bacterial strains isolated from a unique natural object - Shulgan-Tash cave (Bashkiria).</title>
        <authorList>
            <person name="Sazanova A.L."/>
            <person name="Chirak E.R."/>
            <person name="Safronova V.I."/>
        </authorList>
    </citation>
    <scope>NUCLEOTIDE SEQUENCE</scope>
    <source>
        <strain evidence="1">P1</strain>
    </source>
</reference>
<organism evidence="1 2">
    <name type="scientific">Janibacter limosus</name>
    <dbReference type="NCBI Taxonomy" id="53458"/>
    <lineage>
        <taxon>Bacteria</taxon>
        <taxon>Bacillati</taxon>
        <taxon>Actinomycetota</taxon>
        <taxon>Actinomycetes</taxon>
        <taxon>Micrococcales</taxon>
        <taxon>Intrasporangiaceae</taxon>
        <taxon>Janibacter</taxon>
    </lineage>
</organism>
<dbReference type="EMBL" id="CP087977">
    <property type="protein sequence ID" value="UUZ45017.1"/>
    <property type="molecule type" value="Genomic_DNA"/>
</dbReference>
<evidence type="ECO:0000313" key="1">
    <source>
        <dbReference type="EMBL" id="UUZ45017.1"/>
    </source>
</evidence>
<protein>
    <submittedName>
        <fullName evidence="1">Class I SAM-dependent methyltransferase</fullName>
    </submittedName>
</protein>
<name>A0AC61U4P9_9MICO</name>
<sequence length="166" mass="18247">MEELQRRGAVSVLEVGCGAGRDGTVIRDAGLDYTGVDLSASSINICARQGLRAAQADATSLPFDDSTFDAARSMSTLMHLPNNDLGLALRELARVVRPGGVVEIGVWGHTQNRDWTSPDGRLFRQRSDRALRAELSEVCTVLDFATRDWQEDDAHYQWARTEVTTP</sequence>